<evidence type="ECO:0000256" key="7">
    <source>
        <dbReference type="ARBA" id="ARBA00023098"/>
    </source>
</evidence>
<feature type="transmembrane region" description="Helical" evidence="10">
    <location>
        <begin position="263"/>
        <end position="286"/>
    </location>
</feature>
<reference evidence="12 13" key="1">
    <citation type="submission" date="2023-09" db="EMBL/GenBank/DDBJ databases">
        <title>Genomes of two closely related lineages of the louse Polyplax serrata with different host specificities.</title>
        <authorList>
            <person name="Martinu J."/>
            <person name="Tarabai H."/>
            <person name="Stefka J."/>
            <person name="Hypsa V."/>
        </authorList>
    </citation>
    <scope>NUCLEOTIDE SEQUENCE [LARGE SCALE GENOMIC DNA]</scope>
    <source>
        <strain evidence="12">98ZLc_SE</strain>
    </source>
</reference>
<evidence type="ECO:0000256" key="1">
    <source>
        <dbReference type="ARBA" id="ARBA00004141"/>
    </source>
</evidence>
<keyword evidence="6 10" id="KW-1133">Transmembrane helix</keyword>
<evidence type="ECO:0000256" key="5">
    <source>
        <dbReference type="ARBA" id="ARBA00022832"/>
    </source>
</evidence>
<proteinExistence type="inferred from homology"/>
<dbReference type="PANTHER" id="PTHR11157">
    <property type="entry name" value="FATTY ACID ACYL TRANSFERASE-RELATED"/>
    <property type="match status" value="1"/>
</dbReference>
<keyword evidence="4 10" id="KW-0812">Transmembrane</keyword>
<evidence type="ECO:0000313" key="13">
    <source>
        <dbReference type="Proteomes" id="UP001359485"/>
    </source>
</evidence>
<keyword evidence="7 10" id="KW-0443">Lipid metabolism</keyword>
<feature type="region of interest" description="Disordered" evidence="11">
    <location>
        <begin position="295"/>
        <end position="317"/>
    </location>
</feature>
<sequence length="317" mass="37208">MTRWWVVHGEAGLKETYFLDSGGSGVMPYFRPTSRLVQLDSSRRVPFPYDPRTSGWILVGSPLPVVALIAFYVYFVQKLGIEFMKDRKPYNVDRIIQVYNAVQVILCVWLSLEAFINCYGPYGVYSWKCEPVDYSMTPTALKVARFVYGYYLIKIVDLLDTIFFVLRKKNSQITFLHIYHHAGMVLLGYVGTKFLPGGHGVFLGMINCVVHSVMYSYYFLTNYNPEYKKRIWWKKYITQMQMIQFMAIICHFARVLFQENCNYPKWAVCLFLPQNFFMLLLFWDFYKKAYLTPKKPTDETHNSTSKSQVIDEKSKTL</sequence>
<dbReference type="EC" id="2.3.1.199" evidence="10"/>
<comment type="catalytic activity">
    <reaction evidence="10">
        <text>a very-long-chain acyl-CoA + malonyl-CoA + H(+) = a very-long-chain 3-oxoacyl-CoA + CO2 + CoA</text>
        <dbReference type="Rhea" id="RHEA:32727"/>
        <dbReference type="ChEBI" id="CHEBI:15378"/>
        <dbReference type="ChEBI" id="CHEBI:16526"/>
        <dbReference type="ChEBI" id="CHEBI:57287"/>
        <dbReference type="ChEBI" id="CHEBI:57384"/>
        <dbReference type="ChEBI" id="CHEBI:90725"/>
        <dbReference type="ChEBI" id="CHEBI:90736"/>
        <dbReference type="EC" id="2.3.1.199"/>
    </reaction>
</comment>
<evidence type="ECO:0000256" key="2">
    <source>
        <dbReference type="ARBA" id="ARBA00022516"/>
    </source>
</evidence>
<keyword evidence="9 10" id="KW-0275">Fatty acid biosynthesis</keyword>
<keyword evidence="5 10" id="KW-0276">Fatty acid metabolism</keyword>
<keyword evidence="3 10" id="KW-0808">Transferase</keyword>
<feature type="transmembrane region" description="Helical" evidence="10">
    <location>
        <begin position="55"/>
        <end position="75"/>
    </location>
</feature>
<evidence type="ECO:0000256" key="6">
    <source>
        <dbReference type="ARBA" id="ARBA00022989"/>
    </source>
</evidence>
<dbReference type="PANTHER" id="PTHR11157:SF69">
    <property type="entry name" value="ELONGATION OF VERY LONG CHAIN FATTY ACIDS PROTEIN 7"/>
    <property type="match status" value="1"/>
</dbReference>
<gene>
    <name evidence="12" type="ORF">RUM44_000063</name>
</gene>
<keyword evidence="13" id="KW-1185">Reference proteome</keyword>
<name>A0ABR1B4F7_POLSC</name>
<keyword evidence="2 10" id="KW-0444">Lipid biosynthesis</keyword>
<feature type="transmembrane region" description="Helical" evidence="10">
    <location>
        <begin position="178"/>
        <end position="195"/>
    </location>
</feature>
<evidence type="ECO:0000256" key="8">
    <source>
        <dbReference type="ARBA" id="ARBA00023136"/>
    </source>
</evidence>
<evidence type="ECO:0000256" key="3">
    <source>
        <dbReference type="ARBA" id="ARBA00022679"/>
    </source>
</evidence>
<evidence type="ECO:0000256" key="4">
    <source>
        <dbReference type="ARBA" id="ARBA00022692"/>
    </source>
</evidence>
<feature type="transmembrane region" description="Helical" evidence="10">
    <location>
        <begin position="96"/>
        <end position="116"/>
    </location>
</feature>
<comment type="similarity">
    <text evidence="10">Belongs to the ELO family.</text>
</comment>
<feature type="transmembrane region" description="Helical" evidence="10">
    <location>
        <begin position="148"/>
        <end position="166"/>
    </location>
</feature>
<protein>
    <recommendedName>
        <fullName evidence="10">Elongation of very long chain fatty acids protein</fullName>
        <ecNumber evidence="10">2.3.1.199</ecNumber>
    </recommendedName>
    <alternativeName>
        <fullName evidence="10">Very-long-chain 3-oxoacyl-CoA synthase</fullName>
    </alternativeName>
</protein>
<dbReference type="InterPro" id="IPR002076">
    <property type="entry name" value="ELO_fam"/>
</dbReference>
<dbReference type="Proteomes" id="UP001359485">
    <property type="component" value="Unassembled WGS sequence"/>
</dbReference>
<comment type="caution">
    <text evidence="12">The sequence shown here is derived from an EMBL/GenBank/DDBJ whole genome shotgun (WGS) entry which is preliminary data.</text>
</comment>
<dbReference type="EMBL" id="JAWJWF010000003">
    <property type="protein sequence ID" value="KAK6634816.1"/>
    <property type="molecule type" value="Genomic_DNA"/>
</dbReference>
<organism evidence="12 13">
    <name type="scientific">Polyplax serrata</name>
    <name type="common">Common mouse louse</name>
    <dbReference type="NCBI Taxonomy" id="468196"/>
    <lineage>
        <taxon>Eukaryota</taxon>
        <taxon>Metazoa</taxon>
        <taxon>Ecdysozoa</taxon>
        <taxon>Arthropoda</taxon>
        <taxon>Hexapoda</taxon>
        <taxon>Insecta</taxon>
        <taxon>Pterygota</taxon>
        <taxon>Neoptera</taxon>
        <taxon>Paraneoptera</taxon>
        <taxon>Psocodea</taxon>
        <taxon>Troctomorpha</taxon>
        <taxon>Phthiraptera</taxon>
        <taxon>Anoplura</taxon>
        <taxon>Polyplacidae</taxon>
        <taxon>Polyplax</taxon>
    </lineage>
</organism>
<feature type="transmembrane region" description="Helical" evidence="10">
    <location>
        <begin position="201"/>
        <end position="220"/>
    </location>
</feature>
<evidence type="ECO:0000313" key="12">
    <source>
        <dbReference type="EMBL" id="KAK6634816.1"/>
    </source>
</evidence>
<evidence type="ECO:0000256" key="11">
    <source>
        <dbReference type="SAM" id="MobiDB-lite"/>
    </source>
</evidence>
<feature type="transmembrane region" description="Helical" evidence="10">
    <location>
        <begin position="240"/>
        <end position="257"/>
    </location>
</feature>
<evidence type="ECO:0000256" key="10">
    <source>
        <dbReference type="RuleBase" id="RU361115"/>
    </source>
</evidence>
<evidence type="ECO:0000256" key="9">
    <source>
        <dbReference type="ARBA" id="ARBA00023160"/>
    </source>
</evidence>
<dbReference type="Pfam" id="PF01151">
    <property type="entry name" value="ELO"/>
    <property type="match status" value="1"/>
</dbReference>
<comment type="subcellular location">
    <subcellularLocation>
        <location evidence="1">Membrane</location>
        <topology evidence="1">Multi-pass membrane protein</topology>
    </subcellularLocation>
</comment>
<accession>A0ABR1B4F7</accession>
<keyword evidence="8 10" id="KW-0472">Membrane</keyword>